<accession>A0A2M7H4H9</accession>
<name>A0A2M7H4H9_9BACT</name>
<dbReference type="GO" id="GO:0016757">
    <property type="term" value="F:glycosyltransferase activity"/>
    <property type="evidence" value="ECO:0007669"/>
    <property type="project" value="UniProtKB-KW"/>
</dbReference>
<proteinExistence type="inferred from homology"/>
<dbReference type="Pfam" id="PF00535">
    <property type="entry name" value="Glycos_transf_2"/>
    <property type="match status" value="1"/>
</dbReference>
<evidence type="ECO:0000313" key="6">
    <source>
        <dbReference type="Proteomes" id="UP000230292"/>
    </source>
</evidence>
<comment type="similarity">
    <text evidence="1">Belongs to the glycosyltransferase 2 family.</text>
</comment>
<protein>
    <recommendedName>
        <fullName evidence="4">Glycosyltransferase 2-like domain-containing protein</fullName>
    </recommendedName>
</protein>
<evidence type="ECO:0000256" key="1">
    <source>
        <dbReference type="ARBA" id="ARBA00006739"/>
    </source>
</evidence>
<comment type="caution">
    <text evidence="5">The sequence shown here is derived from an EMBL/GenBank/DDBJ whole genome shotgun (WGS) entry which is preliminary data.</text>
</comment>
<dbReference type="SUPFAM" id="SSF53448">
    <property type="entry name" value="Nucleotide-diphospho-sugar transferases"/>
    <property type="match status" value="1"/>
</dbReference>
<gene>
    <name evidence="5" type="ORF">COW24_01865</name>
</gene>
<feature type="domain" description="Glycosyltransferase 2-like" evidence="4">
    <location>
        <begin position="6"/>
        <end position="53"/>
    </location>
</feature>
<dbReference type="Gene3D" id="3.90.550.10">
    <property type="entry name" value="Spore Coat Polysaccharide Biosynthesis Protein SpsA, Chain A"/>
    <property type="match status" value="1"/>
</dbReference>
<keyword evidence="2" id="KW-0328">Glycosyltransferase</keyword>
<evidence type="ECO:0000313" key="5">
    <source>
        <dbReference type="EMBL" id="PIW37121.1"/>
    </source>
</evidence>
<dbReference type="EMBL" id="PFGC01000021">
    <property type="protein sequence ID" value="PIW37121.1"/>
    <property type="molecule type" value="Genomic_DNA"/>
</dbReference>
<evidence type="ECO:0000256" key="2">
    <source>
        <dbReference type="ARBA" id="ARBA00022676"/>
    </source>
</evidence>
<dbReference type="InterPro" id="IPR029044">
    <property type="entry name" value="Nucleotide-diphossugar_trans"/>
</dbReference>
<evidence type="ECO:0000256" key="3">
    <source>
        <dbReference type="ARBA" id="ARBA00022679"/>
    </source>
</evidence>
<evidence type="ECO:0000259" key="4">
    <source>
        <dbReference type="Pfam" id="PF00535"/>
    </source>
</evidence>
<dbReference type="PANTHER" id="PTHR43630:SF1">
    <property type="entry name" value="POLY-BETA-1,6-N-ACETYL-D-GLUCOSAMINE SYNTHASE"/>
    <property type="match status" value="1"/>
</dbReference>
<reference evidence="5 6" key="1">
    <citation type="submission" date="2017-09" db="EMBL/GenBank/DDBJ databases">
        <title>Depth-based differentiation of microbial function through sediment-hosted aquifers and enrichment of novel symbionts in the deep terrestrial subsurface.</title>
        <authorList>
            <person name="Probst A.J."/>
            <person name="Ladd B."/>
            <person name="Jarett J.K."/>
            <person name="Geller-Mcgrath D.E."/>
            <person name="Sieber C.M."/>
            <person name="Emerson J.B."/>
            <person name="Anantharaman K."/>
            <person name="Thomas B.C."/>
            <person name="Malmstrom R."/>
            <person name="Stieglmeier M."/>
            <person name="Klingl A."/>
            <person name="Woyke T."/>
            <person name="Ryan C.M."/>
            <person name="Banfield J.F."/>
        </authorList>
    </citation>
    <scope>NUCLEOTIDE SEQUENCE [LARGE SCALE GENOMIC DNA]</scope>
    <source>
        <strain evidence="5">CG15_BIG_FIL_POST_REV_8_21_14_020_45_12</strain>
    </source>
</reference>
<dbReference type="Proteomes" id="UP000230292">
    <property type="component" value="Unassembled WGS sequence"/>
</dbReference>
<dbReference type="PANTHER" id="PTHR43630">
    <property type="entry name" value="POLY-BETA-1,6-N-ACETYL-D-GLUCOSAMINE SYNTHASE"/>
    <property type="match status" value="1"/>
</dbReference>
<dbReference type="InterPro" id="IPR001173">
    <property type="entry name" value="Glyco_trans_2-like"/>
</dbReference>
<sequence length="68" mass="7486">MKPRISIVLPAYNEQRYISNTIASLQQQDYDQLYEIIVVDTASTDGTVAAVRATGLDPISESRKGVSQ</sequence>
<keyword evidence="3" id="KW-0808">Transferase</keyword>
<dbReference type="AlphaFoldDB" id="A0A2M7H4H9"/>
<organism evidence="5 6">
    <name type="scientific">Candidatus Kerfeldbacteria bacterium CG15_BIG_FIL_POST_REV_8_21_14_020_45_12</name>
    <dbReference type="NCBI Taxonomy" id="2014247"/>
    <lineage>
        <taxon>Bacteria</taxon>
        <taxon>Candidatus Kerfeldiibacteriota</taxon>
    </lineage>
</organism>